<feature type="domain" description="CcmH/CycL/Ccl2/NrfF N-terminal" evidence="8">
    <location>
        <begin position="19"/>
        <end position="146"/>
    </location>
</feature>
<gene>
    <name evidence="9" type="ORF">UFOPK2399_01352</name>
</gene>
<organism evidence="9">
    <name type="scientific">freshwater metagenome</name>
    <dbReference type="NCBI Taxonomy" id="449393"/>
    <lineage>
        <taxon>unclassified sequences</taxon>
        <taxon>metagenomes</taxon>
        <taxon>ecological metagenomes</taxon>
    </lineage>
</organism>
<keyword evidence="7" id="KW-0472">Membrane</keyword>
<evidence type="ECO:0000256" key="1">
    <source>
        <dbReference type="ARBA" id="ARBA00010342"/>
    </source>
</evidence>
<feature type="compositionally biased region" description="Basic and acidic residues" evidence="6">
    <location>
        <begin position="140"/>
        <end position="154"/>
    </location>
</feature>
<keyword evidence="5" id="KW-0408">Iron</keyword>
<proteinExistence type="inferred from homology"/>
<keyword evidence="7" id="KW-0812">Transmembrane</keyword>
<keyword evidence="4" id="KW-0732">Signal</keyword>
<name>A0A6J6PN59_9ZZZZ</name>
<accession>A0A6J6PN59</accession>
<evidence type="ECO:0000313" key="9">
    <source>
        <dbReference type="EMBL" id="CAB4700881.1"/>
    </source>
</evidence>
<dbReference type="InterPro" id="IPR051263">
    <property type="entry name" value="C-type_cytochrome_biogenesis"/>
</dbReference>
<evidence type="ECO:0000256" key="6">
    <source>
        <dbReference type="SAM" id="MobiDB-lite"/>
    </source>
</evidence>
<reference evidence="9" key="1">
    <citation type="submission" date="2020-05" db="EMBL/GenBank/DDBJ databases">
        <authorList>
            <person name="Chiriac C."/>
            <person name="Salcher M."/>
            <person name="Ghai R."/>
            <person name="Kavagutti S V."/>
        </authorList>
    </citation>
    <scope>NUCLEOTIDE SEQUENCE</scope>
</reference>
<evidence type="ECO:0000256" key="2">
    <source>
        <dbReference type="ARBA" id="ARBA00022617"/>
    </source>
</evidence>
<dbReference type="PANTHER" id="PTHR47870">
    <property type="entry name" value="CYTOCHROME C-TYPE BIOGENESIS PROTEIN CCMH"/>
    <property type="match status" value="1"/>
</dbReference>
<evidence type="ECO:0000256" key="3">
    <source>
        <dbReference type="ARBA" id="ARBA00022723"/>
    </source>
</evidence>
<dbReference type="InterPro" id="IPR005616">
    <property type="entry name" value="CcmH/CycL/Ccl2/NrfF_N"/>
</dbReference>
<evidence type="ECO:0000256" key="4">
    <source>
        <dbReference type="ARBA" id="ARBA00022729"/>
    </source>
</evidence>
<evidence type="ECO:0000256" key="5">
    <source>
        <dbReference type="ARBA" id="ARBA00023004"/>
    </source>
</evidence>
<sequence>MRFVAVAFAALMLAVPAALASNQHPSQSELEAVLVCPECHLPLDESSSPIAQQMKAFIRRRIAEGATGTQIKNELVAQLGPAVLGVPGKHGFDLLAWLMPLAGIGVGGVLIGVGAWTWTRRSSDEASEEAESADSGLDPEQNRRVDEELARFDA</sequence>
<dbReference type="GO" id="GO:0005886">
    <property type="term" value="C:plasma membrane"/>
    <property type="evidence" value="ECO:0007669"/>
    <property type="project" value="TreeGrafter"/>
</dbReference>
<dbReference type="PANTHER" id="PTHR47870:SF4">
    <property type="entry name" value="CYTOCHROME C-TYPE BIOGENESIS PROTEIN CYCH"/>
    <property type="match status" value="1"/>
</dbReference>
<protein>
    <submittedName>
        <fullName evidence="9">Unannotated protein</fullName>
    </submittedName>
</protein>
<dbReference type="Pfam" id="PF03918">
    <property type="entry name" value="CcmH"/>
    <property type="match status" value="1"/>
</dbReference>
<evidence type="ECO:0000256" key="7">
    <source>
        <dbReference type="SAM" id="Phobius"/>
    </source>
</evidence>
<feature type="region of interest" description="Disordered" evidence="6">
    <location>
        <begin position="122"/>
        <end position="154"/>
    </location>
</feature>
<evidence type="ECO:0000259" key="8">
    <source>
        <dbReference type="Pfam" id="PF03918"/>
    </source>
</evidence>
<dbReference type="InterPro" id="IPR038297">
    <property type="entry name" value="CcmH/CycL/NrfF/Ccl2_sf"/>
</dbReference>
<dbReference type="CDD" id="cd16378">
    <property type="entry name" value="CcmH_N"/>
    <property type="match status" value="1"/>
</dbReference>
<feature type="transmembrane region" description="Helical" evidence="7">
    <location>
        <begin position="94"/>
        <end position="118"/>
    </location>
</feature>
<dbReference type="GO" id="GO:0046872">
    <property type="term" value="F:metal ion binding"/>
    <property type="evidence" value="ECO:0007669"/>
    <property type="project" value="UniProtKB-KW"/>
</dbReference>
<comment type="similarity">
    <text evidence="1">Belongs to the CcmH/CycL/Ccl2/NrfF family.</text>
</comment>
<keyword evidence="2" id="KW-0349">Heme</keyword>
<dbReference type="Gene3D" id="1.10.8.640">
    <property type="entry name" value="Cytochrome C biogenesis protein"/>
    <property type="match status" value="1"/>
</dbReference>
<keyword evidence="3" id="KW-0479">Metal-binding</keyword>
<dbReference type="EMBL" id="CAEZXP010000004">
    <property type="protein sequence ID" value="CAB4700881.1"/>
    <property type="molecule type" value="Genomic_DNA"/>
</dbReference>
<keyword evidence="7" id="KW-1133">Transmembrane helix</keyword>
<dbReference type="AlphaFoldDB" id="A0A6J6PN59"/>